<comment type="caution">
    <text evidence="3">The sequence shown here is derived from an EMBL/GenBank/DDBJ whole genome shotgun (WGS) entry which is preliminary data.</text>
</comment>
<dbReference type="PROSITE" id="PS50076">
    <property type="entry name" value="DNAJ_2"/>
    <property type="match status" value="1"/>
</dbReference>
<dbReference type="SUPFAM" id="SSF46565">
    <property type="entry name" value="Chaperone J-domain"/>
    <property type="match status" value="1"/>
</dbReference>
<dbReference type="VEuPathDB" id="TriTrypDB:TCSYLVIO_003289"/>
<feature type="domain" description="J" evidence="2">
    <location>
        <begin position="49"/>
        <end position="116"/>
    </location>
</feature>
<protein>
    <recommendedName>
        <fullName evidence="2">J domain-containing protein</fullName>
    </recommendedName>
</protein>
<dbReference type="VEuPathDB" id="TriTrypDB:Tc_MARK_2007"/>
<evidence type="ECO:0000313" key="3">
    <source>
        <dbReference type="EMBL" id="PWU96651.1"/>
    </source>
</evidence>
<accession>A0A2V2VK00</accession>
<dbReference type="AlphaFoldDB" id="A0A2V2VK00"/>
<dbReference type="VEuPathDB" id="TriTrypDB:TCDM_02176"/>
<gene>
    <name evidence="3" type="ORF">C4B63_18g281</name>
</gene>
<dbReference type="VEuPathDB" id="TriTrypDB:BCY84_01074"/>
<sequence length="291" mass="32865">MIRRTARKTLAGFNSAHVCFMCCHDTSRRCESNKKEHTGSRSLPSSSSCPFAALGISQSSSMETVKEAYRAKCQTEHPDVGGSGAKFLFIKDAYEKCSRRVQEREKMCHGMYSKTTVDSAAPERAEEKEGGRSGRYQRQSDVWYESQAKRLGEQRQMFYGAFPRAKTSNEMDELFCSALHCHCFDTIDVAEPLVLALSHYHRVTGYGAPHLRSCFGTIDRWEEFTESRAGATMYHILLQLYTDGPKQGLTPTIITESVEAIMERMGAKGLEYDDWTLTLAHKAYRISPYPS</sequence>
<proteinExistence type="predicted"/>
<evidence type="ECO:0000259" key="2">
    <source>
        <dbReference type="PROSITE" id="PS50076"/>
    </source>
</evidence>
<dbReference type="VEuPathDB" id="TriTrypDB:TcCLB.511517.44"/>
<dbReference type="InterPro" id="IPR001623">
    <property type="entry name" value="DnaJ_domain"/>
</dbReference>
<dbReference type="InterPro" id="IPR036869">
    <property type="entry name" value="J_dom_sf"/>
</dbReference>
<reference evidence="3 4" key="1">
    <citation type="journal article" date="2018" name="Microb. Genom.">
        <title>Expanding an expanded genome: long-read sequencing of Trypanosoma cruzi.</title>
        <authorList>
            <person name="Berna L."/>
            <person name="Rodriguez M."/>
            <person name="Chiribao M.L."/>
            <person name="Parodi-Talice A."/>
            <person name="Pita S."/>
            <person name="Rijo G."/>
            <person name="Alvarez-Valin F."/>
            <person name="Robello C."/>
        </authorList>
    </citation>
    <scope>NUCLEOTIDE SEQUENCE [LARGE SCALE GENOMIC DNA]</scope>
    <source>
        <strain evidence="3 4">Dm28c</strain>
    </source>
</reference>
<feature type="compositionally biased region" description="Basic and acidic residues" evidence="1">
    <location>
        <begin position="121"/>
        <end position="132"/>
    </location>
</feature>
<evidence type="ECO:0000313" key="4">
    <source>
        <dbReference type="Proteomes" id="UP000246121"/>
    </source>
</evidence>
<dbReference type="VEuPathDB" id="TriTrypDB:C4B63_18g281"/>
<dbReference type="CDD" id="cd06257">
    <property type="entry name" value="DnaJ"/>
    <property type="match status" value="1"/>
</dbReference>
<dbReference type="VEuPathDB" id="TriTrypDB:TcBrA4_0028470"/>
<dbReference type="VEuPathDB" id="TriTrypDB:TcCL_NonESM02911"/>
<organism evidence="3 4">
    <name type="scientific">Trypanosoma cruzi</name>
    <dbReference type="NCBI Taxonomy" id="5693"/>
    <lineage>
        <taxon>Eukaryota</taxon>
        <taxon>Discoba</taxon>
        <taxon>Euglenozoa</taxon>
        <taxon>Kinetoplastea</taxon>
        <taxon>Metakinetoplastina</taxon>
        <taxon>Trypanosomatida</taxon>
        <taxon>Trypanosomatidae</taxon>
        <taxon>Trypanosoma</taxon>
        <taxon>Schizotrypanum</taxon>
    </lineage>
</organism>
<dbReference type="Gene3D" id="1.10.287.110">
    <property type="entry name" value="DnaJ domain"/>
    <property type="match status" value="1"/>
</dbReference>
<dbReference type="VEuPathDB" id="TriTrypDB:TcYC6_0097610"/>
<dbReference type="SMART" id="SM00271">
    <property type="entry name" value="DnaJ"/>
    <property type="match status" value="1"/>
</dbReference>
<evidence type="ECO:0000256" key="1">
    <source>
        <dbReference type="SAM" id="MobiDB-lite"/>
    </source>
</evidence>
<dbReference type="VEuPathDB" id="TriTrypDB:ECC02_000067"/>
<dbReference type="VEuPathDB" id="TriTrypDB:C3747_249g12"/>
<dbReference type="EMBL" id="PRFA01000018">
    <property type="protein sequence ID" value="PWU96651.1"/>
    <property type="molecule type" value="Genomic_DNA"/>
</dbReference>
<dbReference type="Proteomes" id="UP000246121">
    <property type="component" value="Unassembled WGS sequence"/>
</dbReference>
<dbReference type="VEuPathDB" id="TriTrypDB:TcG_01066"/>
<name>A0A2V2VK00_TRYCR</name>
<feature type="region of interest" description="Disordered" evidence="1">
    <location>
        <begin position="119"/>
        <end position="138"/>
    </location>
</feature>